<sequence length="217" mass="24754">MPNIQDYFIFTSNVDGHFAQVFPQEKIAECHGCILYLQCTNSSTCEDIYSVKKHNEFYAETHPETCYPLPVDMESFRVPEKSLPKCIHCGSLARPNIMMFGDYGFVGDRSNEQEDRLRESFIKWREGIDKTKNVENQIHLVTIEIGAGVDVNTVRCESEEKTRKYANIDHVKTTLIRINPTDHQIQQFSIGKGVGIEIPLGGLDALTQIKQRIAELK</sequence>
<gene>
    <name evidence="1" type="ORF">NAEGRDRAFT_69933</name>
</gene>
<dbReference type="GeneID" id="8851706"/>
<dbReference type="GO" id="GO:0070403">
    <property type="term" value="F:NAD+ binding"/>
    <property type="evidence" value="ECO:0007669"/>
    <property type="project" value="InterPro"/>
</dbReference>
<dbReference type="VEuPathDB" id="AmoebaDB:NAEGRDRAFT_69933"/>
<accession>D2VLX5</accession>
<dbReference type="EMBL" id="GG738881">
    <property type="protein sequence ID" value="EFC42131.1"/>
    <property type="molecule type" value="Genomic_DNA"/>
</dbReference>
<dbReference type="SUPFAM" id="SSF52467">
    <property type="entry name" value="DHS-like NAD/FAD-binding domain"/>
    <property type="match status" value="1"/>
</dbReference>
<evidence type="ECO:0000313" key="2">
    <source>
        <dbReference type="Proteomes" id="UP000006671"/>
    </source>
</evidence>
<dbReference type="OrthoDB" id="424302at2759"/>
<dbReference type="KEGG" id="ngr:NAEGRDRAFT_69933"/>
<name>D2VLX5_NAEGR</name>
<dbReference type="InterPro" id="IPR003000">
    <property type="entry name" value="Sirtuin"/>
</dbReference>
<dbReference type="Gene3D" id="3.40.50.1220">
    <property type="entry name" value="TPP-binding domain"/>
    <property type="match status" value="1"/>
</dbReference>
<dbReference type="RefSeq" id="XP_002674875.1">
    <property type="nucleotide sequence ID" value="XM_002674829.1"/>
</dbReference>
<reference evidence="1 2" key="1">
    <citation type="journal article" date="2010" name="Cell">
        <title>The genome of Naegleria gruberi illuminates early eukaryotic versatility.</title>
        <authorList>
            <person name="Fritz-Laylin L.K."/>
            <person name="Prochnik S.E."/>
            <person name="Ginger M.L."/>
            <person name="Dacks J.B."/>
            <person name="Carpenter M.L."/>
            <person name="Field M.C."/>
            <person name="Kuo A."/>
            <person name="Paredez A."/>
            <person name="Chapman J."/>
            <person name="Pham J."/>
            <person name="Shu S."/>
            <person name="Neupane R."/>
            <person name="Cipriano M."/>
            <person name="Mancuso J."/>
            <person name="Tu H."/>
            <person name="Salamov A."/>
            <person name="Lindquist E."/>
            <person name="Shapiro H."/>
            <person name="Lucas S."/>
            <person name="Grigoriev I.V."/>
            <person name="Cande W.Z."/>
            <person name="Fulton C."/>
            <person name="Rokhsar D.S."/>
            <person name="Dawson S.C."/>
        </authorList>
    </citation>
    <scope>NUCLEOTIDE SEQUENCE [LARGE SCALE GENOMIC DNA]</scope>
    <source>
        <strain evidence="1 2">NEG-M</strain>
    </source>
</reference>
<keyword evidence="2" id="KW-1185">Reference proteome</keyword>
<evidence type="ECO:0000313" key="1">
    <source>
        <dbReference type="EMBL" id="EFC42131.1"/>
    </source>
</evidence>
<dbReference type="Proteomes" id="UP000006671">
    <property type="component" value="Unassembled WGS sequence"/>
</dbReference>
<dbReference type="Pfam" id="PF02146">
    <property type="entry name" value="SIR2"/>
    <property type="match status" value="1"/>
</dbReference>
<dbReference type="InParanoid" id="D2VLX5"/>
<dbReference type="AlphaFoldDB" id="D2VLX5"/>
<proteinExistence type="predicted"/>
<organism evidence="2">
    <name type="scientific">Naegleria gruberi</name>
    <name type="common">Amoeba</name>
    <dbReference type="NCBI Taxonomy" id="5762"/>
    <lineage>
        <taxon>Eukaryota</taxon>
        <taxon>Discoba</taxon>
        <taxon>Heterolobosea</taxon>
        <taxon>Tetramitia</taxon>
        <taxon>Eutetramitia</taxon>
        <taxon>Vahlkampfiidae</taxon>
        <taxon>Naegleria</taxon>
    </lineage>
</organism>
<dbReference type="OMA" id="NTVRCES"/>
<dbReference type="InterPro" id="IPR029035">
    <property type="entry name" value="DHS-like_NAD/FAD-binding_dom"/>
</dbReference>
<protein>
    <submittedName>
        <fullName evidence="1">Predicted protein</fullName>
    </submittedName>
</protein>